<evidence type="ECO:0000256" key="6">
    <source>
        <dbReference type="ARBA" id="ARBA00022771"/>
    </source>
</evidence>
<dbReference type="SMART" id="SM00356">
    <property type="entry name" value="ZnF_C3H1"/>
    <property type="match status" value="3"/>
</dbReference>
<dbReference type="FunFam" id="4.10.1000.40:FF:000006">
    <property type="entry name" value="Zinc finger CCCH domain-containing protein 14"/>
    <property type="match status" value="1"/>
</dbReference>
<feature type="zinc finger region" description="C3H1-type" evidence="9">
    <location>
        <begin position="269"/>
        <end position="294"/>
    </location>
</feature>
<evidence type="ECO:0000256" key="3">
    <source>
        <dbReference type="ARBA" id="ARBA00015071"/>
    </source>
</evidence>
<dbReference type="GO" id="GO:0043488">
    <property type="term" value="P:regulation of mRNA stability"/>
    <property type="evidence" value="ECO:0007669"/>
    <property type="project" value="InterPro"/>
</dbReference>
<dbReference type="AlphaFoldDB" id="A0A814UGD0"/>
<feature type="region of interest" description="Disordered" evidence="10">
    <location>
        <begin position="224"/>
        <end position="265"/>
    </location>
</feature>
<reference evidence="12" key="1">
    <citation type="submission" date="2021-02" db="EMBL/GenBank/DDBJ databases">
        <authorList>
            <person name="Nowell W R."/>
        </authorList>
    </citation>
    <scope>NUCLEOTIDE SEQUENCE</scope>
</reference>
<dbReference type="EMBL" id="CAJNOT010001272">
    <property type="protein sequence ID" value="CAF1174326.1"/>
    <property type="molecule type" value="Genomic_DNA"/>
</dbReference>
<dbReference type="Proteomes" id="UP000663836">
    <property type="component" value="Unassembled WGS sequence"/>
</dbReference>
<evidence type="ECO:0000256" key="10">
    <source>
        <dbReference type="SAM" id="MobiDB-lite"/>
    </source>
</evidence>
<keyword evidence="7 9" id="KW-0862">Zinc</keyword>
<comment type="subcellular location">
    <subcellularLocation>
        <location evidence="1">Nucleus</location>
    </subcellularLocation>
</comment>
<dbReference type="Gene3D" id="4.10.1000.30">
    <property type="match status" value="1"/>
</dbReference>
<keyword evidence="4 9" id="KW-0479">Metal-binding</keyword>
<dbReference type="Pfam" id="PF14608">
    <property type="entry name" value="zf-CCCH_2"/>
    <property type="match status" value="4"/>
</dbReference>
<dbReference type="GO" id="GO:0008143">
    <property type="term" value="F:poly(A) binding"/>
    <property type="evidence" value="ECO:0007669"/>
    <property type="project" value="InterPro"/>
</dbReference>
<dbReference type="InterPro" id="IPR040366">
    <property type="entry name" value="Nab2/ZC3H14"/>
</dbReference>
<evidence type="ECO:0000256" key="2">
    <source>
        <dbReference type="ARBA" id="ARBA00008423"/>
    </source>
</evidence>
<accession>A0A814UGD0</accession>
<evidence type="ECO:0000256" key="7">
    <source>
        <dbReference type="ARBA" id="ARBA00022833"/>
    </source>
</evidence>
<feature type="domain" description="C3H1-type" evidence="11">
    <location>
        <begin position="269"/>
        <end position="294"/>
    </location>
</feature>
<dbReference type="Gene3D" id="4.10.1000.40">
    <property type="match status" value="1"/>
</dbReference>
<evidence type="ECO:0000313" key="14">
    <source>
        <dbReference type="Proteomes" id="UP000663864"/>
    </source>
</evidence>
<evidence type="ECO:0000256" key="5">
    <source>
        <dbReference type="ARBA" id="ARBA00022737"/>
    </source>
</evidence>
<dbReference type="PROSITE" id="PS50103">
    <property type="entry name" value="ZF_C3H1"/>
    <property type="match status" value="1"/>
</dbReference>
<dbReference type="GO" id="GO:0008270">
    <property type="term" value="F:zinc ion binding"/>
    <property type="evidence" value="ECO:0007669"/>
    <property type="project" value="UniProtKB-KW"/>
</dbReference>
<comment type="caution">
    <text evidence="12">The sequence shown here is derived from an EMBL/GenBank/DDBJ whole genome shotgun (WGS) entry which is preliminary data.</text>
</comment>
<keyword evidence="5" id="KW-0677">Repeat</keyword>
<dbReference type="GO" id="GO:0005634">
    <property type="term" value="C:nucleus"/>
    <property type="evidence" value="ECO:0007669"/>
    <property type="project" value="UniProtKB-SubCell"/>
</dbReference>
<name>A0A814UGD0_9BILA</name>
<organism evidence="12 14">
    <name type="scientific">Rotaria sordida</name>
    <dbReference type="NCBI Taxonomy" id="392033"/>
    <lineage>
        <taxon>Eukaryota</taxon>
        <taxon>Metazoa</taxon>
        <taxon>Spiralia</taxon>
        <taxon>Gnathifera</taxon>
        <taxon>Rotifera</taxon>
        <taxon>Eurotatoria</taxon>
        <taxon>Bdelloidea</taxon>
        <taxon>Philodinida</taxon>
        <taxon>Philodinidae</taxon>
        <taxon>Rotaria</taxon>
    </lineage>
</organism>
<evidence type="ECO:0000259" key="11">
    <source>
        <dbReference type="PROSITE" id="PS50103"/>
    </source>
</evidence>
<evidence type="ECO:0000256" key="4">
    <source>
        <dbReference type="ARBA" id="ARBA00022723"/>
    </source>
</evidence>
<dbReference type="InterPro" id="IPR000571">
    <property type="entry name" value="Znf_CCCH"/>
</dbReference>
<keyword evidence="6 9" id="KW-0863">Zinc-finger</keyword>
<evidence type="ECO:0000256" key="9">
    <source>
        <dbReference type="PROSITE-ProRule" id="PRU00723"/>
    </source>
</evidence>
<protein>
    <recommendedName>
        <fullName evidence="3">Zinc finger CCCH domain-containing protein 14</fullName>
    </recommendedName>
</protein>
<dbReference type="PANTHER" id="PTHR14738">
    <property type="entry name" value="ZINC FINGER CCCH DOMAIN-CONTAINING PROTEIN 14"/>
    <property type="match status" value="1"/>
</dbReference>
<evidence type="ECO:0000313" key="13">
    <source>
        <dbReference type="EMBL" id="CAF3819922.1"/>
    </source>
</evidence>
<proteinExistence type="inferred from homology"/>
<evidence type="ECO:0000256" key="8">
    <source>
        <dbReference type="ARBA" id="ARBA00023242"/>
    </source>
</evidence>
<sequence>MANESSYRILSSGRKLELDSSVNRILKSGRCLSDNEPVHKKQRTLYSQIGTILHNNEYENDNKQQESSIKSNYNQNNERKQRENEPTKKLLLQAVSDANKSVLMKLNKTNGIVKVMKPDGTTECLTTRTLAKRLKAKEPTWIDPTSLVNKAEPTLGKMKIRIRNEYCSTTDDNKLNDEQHISPMEFEDDEEDEFIVVVNNDYETGDDINNIWMLNDYPYNDNGNNMNSNEYDDGRGNGTFKRKLSDDMMSDDNDQQQYSPQTTQLSTSMKKLKRCRFWPDCHNGDQCEFVHPTQRCIHFPNCVYGAECLYIHPPCRFGSVCTRTNCPYLHSVSTPASSPSSTNNNNNTTVGRSSIINRSESSVVCKFGIQCMRPNCMYSHPRMPLPSARNYKWVNNKWRASDDIPLLQPTSKNMVYENPFITDKTSINKDTNSNENEIEK</sequence>
<gene>
    <name evidence="13" type="ORF">JBS370_LOCUS16396</name>
    <name evidence="12" type="ORF">ZHD862_LOCUS21391</name>
</gene>
<dbReference type="PANTHER" id="PTHR14738:SF29">
    <property type="entry name" value="ZINC FINGER CCCH DOMAIN-CONTAINING PROTEIN 14"/>
    <property type="match status" value="1"/>
</dbReference>
<comment type="similarity">
    <text evidence="2">Belongs to the ZC3H14 family.</text>
</comment>
<dbReference type="EMBL" id="CAJOBD010001645">
    <property type="protein sequence ID" value="CAF3819922.1"/>
    <property type="molecule type" value="Genomic_DNA"/>
</dbReference>
<dbReference type="Proteomes" id="UP000663864">
    <property type="component" value="Unassembled WGS sequence"/>
</dbReference>
<dbReference type="GO" id="GO:0005737">
    <property type="term" value="C:cytoplasm"/>
    <property type="evidence" value="ECO:0007669"/>
    <property type="project" value="TreeGrafter"/>
</dbReference>
<keyword evidence="8" id="KW-0539">Nucleus</keyword>
<evidence type="ECO:0000256" key="1">
    <source>
        <dbReference type="ARBA" id="ARBA00004123"/>
    </source>
</evidence>
<evidence type="ECO:0000313" key="12">
    <source>
        <dbReference type="EMBL" id="CAF1174326.1"/>
    </source>
</evidence>